<dbReference type="GeneID" id="28825619"/>
<evidence type="ECO:0000256" key="1">
    <source>
        <dbReference type="SAM" id="MobiDB-lite"/>
    </source>
</evidence>
<keyword evidence="3" id="KW-1185">Reference proteome</keyword>
<feature type="non-terminal residue" evidence="2">
    <location>
        <position position="129"/>
    </location>
</feature>
<dbReference type="Proteomes" id="UP000070700">
    <property type="component" value="Unassembled WGS sequence"/>
</dbReference>
<dbReference type="InParanoid" id="A0A194WRT7"/>
<sequence length="129" mass="14638">MARLGSWKPRPLAHPSLDATEGEKERAHAHLFSEQLSSPTNKQLPVVFCSILIFTACCVWKRKAPENYQMGDHWMTPPIPRLMRISLPAVAVASWLLYGSSQTASGVKRSHMDRLMDAWTLSPKKRSFY</sequence>
<dbReference type="RefSeq" id="XP_018065058.1">
    <property type="nucleotide sequence ID" value="XM_018215893.1"/>
</dbReference>
<accession>A0A194WRT7</accession>
<dbReference type="AlphaFoldDB" id="A0A194WRT7"/>
<reference evidence="2 3" key="1">
    <citation type="submission" date="2015-10" db="EMBL/GenBank/DDBJ databases">
        <title>Full genome of DAOMC 229536 Phialocephala scopiformis, a fungal endophyte of spruce producing the potent anti-insectan compound rugulosin.</title>
        <authorList>
            <consortium name="DOE Joint Genome Institute"/>
            <person name="Walker A.K."/>
            <person name="Frasz S.L."/>
            <person name="Seifert K.A."/>
            <person name="Miller J.D."/>
            <person name="Mondo S.J."/>
            <person name="Labutti K."/>
            <person name="Lipzen A."/>
            <person name="Dockter R."/>
            <person name="Kennedy M."/>
            <person name="Grigoriev I.V."/>
            <person name="Spatafora J.W."/>
        </authorList>
    </citation>
    <scope>NUCLEOTIDE SEQUENCE [LARGE SCALE GENOMIC DNA]</scope>
    <source>
        <strain evidence="2 3">CBS 120377</strain>
    </source>
</reference>
<name>A0A194WRT7_MOLSC</name>
<organism evidence="2 3">
    <name type="scientific">Mollisia scopiformis</name>
    <name type="common">Conifer needle endophyte fungus</name>
    <name type="synonym">Phialocephala scopiformis</name>
    <dbReference type="NCBI Taxonomy" id="149040"/>
    <lineage>
        <taxon>Eukaryota</taxon>
        <taxon>Fungi</taxon>
        <taxon>Dikarya</taxon>
        <taxon>Ascomycota</taxon>
        <taxon>Pezizomycotina</taxon>
        <taxon>Leotiomycetes</taxon>
        <taxon>Helotiales</taxon>
        <taxon>Mollisiaceae</taxon>
        <taxon>Mollisia</taxon>
    </lineage>
</organism>
<gene>
    <name evidence="2" type="ORF">LY89DRAFT_689349</name>
</gene>
<evidence type="ECO:0000313" key="3">
    <source>
        <dbReference type="Proteomes" id="UP000070700"/>
    </source>
</evidence>
<dbReference type="KEGG" id="psco:LY89DRAFT_689349"/>
<protein>
    <submittedName>
        <fullName evidence="2">Uncharacterized protein</fullName>
    </submittedName>
</protein>
<dbReference type="EMBL" id="KQ947428">
    <property type="protein sequence ID" value="KUJ10703.1"/>
    <property type="molecule type" value="Genomic_DNA"/>
</dbReference>
<proteinExistence type="predicted"/>
<feature type="region of interest" description="Disordered" evidence="1">
    <location>
        <begin position="1"/>
        <end position="24"/>
    </location>
</feature>
<evidence type="ECO:0000313" key="2">
    <source>
        <dbReference type="EMBL" id="KUJ10703.1"/>
    </source>
</evidence>